<dbReference type="GO" id="GO:0005737">
    <property type="term" value="C:cytoplasm"/>
    <property type="evidence" value="ECO:0007669"/>
    <property type="project" value="UniProtKB-SubCell"/>
</dbReference>
<comment type="caution">
    <text evidence="16">The sequence shown here is derived from an EMBL/GenBank/DDBJ whole genome shotgun (WGS) entry which is preliminary data.</text>
</comment>
<dbReference type="GO" id="GO:0006355">
    <property type="term" value="P:regulation of DNA-templated transcription"/>
    <property type="evidence" value="ECO:0007669"/>
    <property type="project" value="UniProtKB-UniRule"/>
</dbReference>
<feature type="domain" description="Helicase ATP-binding" evidence="14">
    <location>
        <begin position="563"/>
        <end position="724"/>
    </location>
</feature>
<dbReference type="NCBIfam" id="TIGR00580">
    <property type="entry name" value="mfd"/>
    <property type="match status" value="1"/>
</dbReference>
<dbReference type="InterPro" id="IPR005118">
    <property type="entry name" value="TRCF_C"/>
</dbReference>
<keyword evidence="3 13" id="KW-0547">Nucleotide-binding</keyword>
<dbReference type="SMART" id="SM00490">
    <property type="entry name" value="HELICc"/>
    <property type="match status" value="1"/>
</dbReference>
<accession>A0A1Q6R6S9</accession>
<comment type="subcellular location">
    <subcellularLocation>
        <location evidence="1 13">Cytoplasm</location>
    </subcellularLocation>
</comment>
<dbReference type="InterPro" id="IPR036101">
    <property type="entry name" value="CarD-like/TRCF_RID_sf"/>
</dbReference>
<evidence type="ECO:0000256" key="9">
    <source>
        <dbReference type="ARBA" id="ARBA00023204"/>
    </source>
</evidence>
<evidence type="ECO:0000259" key="14">
    <source>
        <dbReference type="PROSITE" id="PS51192"/>
    </source>
</evidence>
<dbReference type="FunFam" id="3.40.50.300:FF:000546">
    <property type="entry name" value="Transcription-repair-coupling factor"/>
    <property type="match status" value="1"/>
</dbReference>
<dbReference type="InterPro" id="IPR037235">
    <property type="entry name" value="TRCF-like_C_D7"/>
</dbReference>
<evidence type="ECO:0000256" key="10">
    <source>
        <dbReference type="ARBA" id="ARBA00061104"/>
    </source>
</evidence>
<dbReference type="GO" id="GO:0003684">
    <property type="term" value="F:damaged DNA binding"/>
    <property type="evidence" value="ECO:0007669"/>
    <property type="project" value="InterPro"/>
</dbReference>
<evidence type="ECO:0000256" key="11">
    <source>
        <dbReference type="ARBA" id="ARBA00061399"/>
    </source>
</evidence>
<dbReference type="Pfam" id="PF03461">
    <property type="entry name" value="TRCF"/>
    <property type="match status" value="1"/>
</dbReference>
<dbReference type="InterPro" id="IPR004576">
    <property type="entry name" value="Mfd"/>
</dbReference>
<name>A0A1Q6R6S9_9FIRM</name>
<dbReference type="Pfam" id="PF02559">
    <property type="entry name" value="CarD_TRCF_RID"/>
    <property type="match status" value="1"/>
</dbReference>
<evidence type="ECO:0000256" key="8">
    <source>
        <dbReference type="ARBA" id="ARBA00023125"/>
    </source>
</evidence>
<keyword evidence="8 13" id="KW-0238">DNA-binding</keyword>
<dbReference type="Pfam" id="PF17757">
    <property type="entry name" value="UvrB_inter"/>
    <property type="match status" value="1"/>
</dbReference>
<dbReference type="PROSITE" id="PS51192">
    <property type="entry name" value="HELICASE_ATP_BIND_1"/>
    <property type="match status" value="1"/>
</dbReference>
<dbReference type="GO" id="GO:0016787">
    <property type="term" value="F:hydrolase activity"/>
    <property type="evidence" value="ECO:0007669"/>
    <property type="project" value="UniProtKB-KW"/>
</dbReference>
<keyword evidence="4 13" id="KW-0227">DNA damage</keyword>
<dbReference type="SMART" id="SM00487">
    <property type="entry name" value="DEXDc"/>
    <property type="match status" value="1"/>
</dbReference>
<dbReference type="InterPro" id="IPR041471">
    <property type="entry name" value="UvrB_inter"/>
</dbReference>
<keyword evidence="9 13" id="KW-0234">DNA repair</keyword>
<evidence type="ECO:0000259" key="15">
    <source>
        <dbReference type="PROSITE" id="PS51194"/>
    </source>
</evidence>
<keyword evidence="7 13" id="KW-0067">ATP-binding</keyword>
<evidence type="ECO:0000256" key="2">
    <source>
        <dbReference type="ARBA" id="ARBA00022490"/>
    </source>
</evidence>
<keyword evidence="6" id="KW-0347">Helicase</keyword>
<dbReference type="GO" id="GO:0005524">
    <property type="term" value="F:ATP binding"/>
    <property type="evidence" value="ECO:0007669"/>
    <property type="project" value="UniProtKB-UniRule"/>
</dbReference>
<dbReference type="SMART" id="SM01058">
    <property type="entry name" value="CarD_TRCF"/>
    <property type="match status" value="1"/>
</dbReference>
<dbReference type="SUPFAM" id="SSF141259">
    <property type="entry name" value="CarD-like"/>
    <property type="match status" value="1"/>
</dbReference>
<dbReference type="SUPFAM" id="SSF52540">
    <property type="entry name" value="P-loop containing nucleoside triphosphate hydrolases"/>
    <property type="match status" value="4"/>
</dbReference>
<evidence type="ECO:0000256" key="1">
    <source>
        <dbReference type="ARBA" id="ARBA00004496"/>
    </source>
</evidence>
<comment type="function">
    <text evidence="13">Couples transcription and DNA repair by recognizing RNA polymerase (RNAP) stalled at DNA lesions. Mediates ATP-dependent release of RNAP and its truncated transcript from the DNA, and recruitment of nucleotide excision repair machinery to the damaged site.</text>
</comment>
<dbReference type="InterPro" id="IPR027417">
    <property type="entry name" value="P-loop_NTPase"/>
</dbReference>
<evidence type="ECO:0000256" key="6">
    <source>
        <dbReference type="ARBA" id="ARBA00022806"/>
    </source>
</evidence>
<evidence type="ECO:0000313" key="17">
    <source>
        <dbReference type="Proteomes" id="UP000186777"/>
    </source>
</evidence>
<dbReference type="PANTHER" id="PTHR47964">
    <property type="entry name" value="ATP-DEPENDENT DNA HELICASE HOMOLOG RECG, CHLOROPLASTIC"/>
    <property type="match status" value="1"/>
</dbReference>
<evidence type="ECO:0000256" key="3">
    <source>
        <dbReference type="ARBA" id="ARBA00022741"/>
    </source>
</evidence>
<evidence type="ECO:0000256" key="4">
    <source>
        <dbReference type="ARBA" id="ARBA00022763"/>
    </source>
</evidence>
<dbReference type="Pfam" id="PF00271">
    <property type="entry name" value="Helicase_C"/>
    <property type="match status" value="1"/>
</dbReference>
<sequence>MENLLVNKVAAVKEVRQAAEYQKKKQACILTGLAGSSKPVFFAAADKLLGGKGSMAFITASREEIRTYRRELNYLYPDLPMQELYPVSLPRVQADTQSLELQAGRAAALRFLSGEERGIVFITAEALQQKQLRPSGMSGKALQLAVGEEHEQRNIAAALLDLGYERTEQVDALGQFCLRGDILDVYPINSSAAVRIEWFDNELDAMRSFDVDTQRSLQTLTSIKIAPLKVDESFSYDADIFEYCAAYTMVVVDEPVHVFSMLEKLDKENKEHASELFGKQELIEQLAANGAVLVSALGHSYLQQLPSLNIPVRAVAPYNKNTNLLVEDLQNWLAEGITPLIMLSGSIKARGFADNLRNYGLKGHFAQKSFEPGVVNVTYGDLDHGFRFWDEEWLLLTENDIFGMQKRKRLHTKNQGQQLQYFSDIKAGDYVVHKVHGIGRYIGVENVEVDGIHRDYLLLAYAGDDKLYVPVEQVGMLHKYVGSEGSVPRLSKMGGNDWKRTTAKAAKAITELAEELLRLYAQRQIMPGHAFSPDCQLQKDFEAAFPYEETPDQLKAIAEIKADMEKPQPMERLLCGDVGYGKTEVALRAAFKAVLDGKQVAVLAPTTVLAQQHYITFKERVRNFGVEVRLLNRFCTPKEQRTVLQEVADGKVDILIGTHRLLQPDVNFTSLGLLIIDEEQRFGVAQKEKIKKWHLGIDVLSLSATPIPRTLHMALVNGRDMSVIESPPEDRLPVETYVSEYNDGMIKEALERELRRGGRIYYISNRVSALEPLAAKLRRLVPGISIKIAHGQMNEDALEDAMITFYEGGCDVLLCTTIVENGLDVPLANTIIIDGADNFGLSQLYQMRGRVGRSSRLAYAYFVYQPNKALSEIAEKRLQAIRDFTELGAGFKIAMRDLEIRGAGNLLGPQQHGHITGIGFAAYCEMLEKTIERLKNGKEAEPEPEPVLEIQAEAYIPDSYIPDPRYKMELYRRFSELEYSQREDFLDEIIDRFGNPPPEVEMLWRLAALKGLCRVLKIRGVNVRQGIIRLTFGEKAQVNPEAVLKLLMQHPKTMTLKNGQEQQLTYRMGTSKQEPLAWLEQTLPALILED</sequence>
<dbReference type="InterPro" id="IPR001650">
    <property type="entry name" value="Helicase_C-like"/>
</dbReference>
<dbReference type="SMART" id="SM00982">
    <property type="entry name" value="TRCF"/>
    <property type="match status" value="1"/>
</dbReference>
<protein>
    <recommendedName>
        <fullName evidence="12 13">Transcription-repair-coupling factor</fullName>
        <shortName evidence="13">TRCF</shortName>
        <ecNumber evidence="13">3.6.4.-</ecNumber>
    </recommendedName>
</protein>
<evidence type="ECO:0000256" key="7">
    <source>
        <dbReference type="ARBA" id="ARBA00022840"/>
    </source>
</evidence>
<evidence type="ECO:0000256" key="5">
    <source>
        <dbReference type="ARBA" id="ARBA00022801"/>
    </source>
</evidence>
<evidence type="ECO:0000256" key="13">
    <source>
        <dbReference type="HAMAP-Rule" id="MF_00969"/>
    </source>
</evidence>
<comment type="similarity">
    <text evidence="11 13">In the C-terminal section; belongs to the helicase family. RecG subfamily.</text>
</comment>
<dbReference type="Gene3D" id="3.40.50.300">
    <property type="entry name" value="P-loop containing nucleotide triphosphate hydrolases"/>
    <property type="match status" value="2"/>
</dbReference>
<dbReference type="PANTHER" id="PTHR47964:SF1">
    <property type="entry name" value="ATP-DEPENDENT DNA HELICASE HOMOLOG RECG, CHLOROPLASTIC"/>
    <property type="match status" value="1"/>
</dbReference>
<dbReference type="GO" id="GO:0003678">
    <property type="term" value="F:DNA helicase activity"/>
    <property type="evidence" value="ECO:0007669"/>
    <property type="project" value="TreeGrafter"/>
</dbReference>
<dbReference type="Gene3D" id="2.40.10.170">
    <property type="match status" value="1"/>
</dbReference>
<dbReference type="InterPro" id="IPR014001">
    <property type="entry name" value="Helicase_ATP-bd"/>
</dbReference>
<proteinExistence type="inferred from homology"/>
<dbReference type="CDD" id="cd17991">
    <property type="entry name" value="DEXHc_TRCF"/>
    <property type="match status" value="1"/>
</dbReference>
<dbReference type="Gene3D" id="3.30.2060.10">
    <property type="entry name" value="Penicillin-binding protein 1b domain"/>
    <property type="match status" value="1"/>
</dbReference>
<dbReference type="Pfam" id="PF00270">
    <property type="entry name" value="DEAD"/>
    <property type="match status" value="1"/>
</dbReference>
<gene>
    <name evidence="13" type="primary">mfd</name>
    <name evidence="16" type="ORF">BHW43_04210</name>
</gene>
<organism evidence="16 17">
    <name type="scientific">Phascolarctobacterium succinatutens</name>
    <dbReference type="NCBI Taxonomy" id="626940"/>
    <lineage>
        <taxon>Bacteria</taxon>
        <taxon>Bacillati</taxon>
        <taxon>Bacillota</taxon>
        <taxon>Negativicutes</taxon>
        <taxon>Acidaminococcales</taxon>
        <taxon>Acidaminococcaceae</taxon>
        <taxon>Phascolarctobacterium</taxon>
    </lineage>
</organism>
<dbReference type="InterPro" id="IPR011545">
    <property type="entry name" value="DEAD/DEAH_box_helicase_dom"/>
</dbReference>
<dbReference type="Gene3D" id="3.40.50.11180">
    <property type="match status" value="1"/>
</dbReference>
<dbReference type="PROSITE" id="PS51194">
    <property type="entry name" value="HELICASE_CTER"/>
    <property type="match status" value="1"/>
</dbReference>
<keyword evidence="5 13" id="KW-0378">Hydrolase</keyword>
<dbReference type="InterPro" id="IPR003711">
    <property type="entry name" value="CarD-like/TRCF_RID"/>
</dbReference>
<dbReference type="GO" id="GO:0000716">
    <property type="term" value="P:transcription-coupled nucleotide-excision repair, DNA damage recognition"/>
    <property type="evidence" value="ECO:0007669"/>
    <property type="project" value="UniProtKB-UniRule"/>
</dbReference>
<comment type="similarity">
    <text evidence="10 13">In the N-terminal section; belongs to the UvrB family.</text>
</comment>
<dbReference type="HAMAP" id="MF_00969">
    <property type="entry name" value="TRCF"/>
    <property type="match status" value="1"/>
</dbReference>
<dbReference type="SUPFAM" id="SSF143517">
    <property type="entry name" value="TRCF domain-like"/>
    <property type="match status" value="1"/>
</dbReference>
<feature type="domain" description="Helicase C-terminal" evidence="15">
    <location>
        <begin position="745"/>
        <end position="899"/>
    </location>
</feature>
<dbReference type="Proteomes" id="UP000186777">
    <property type="component" value="Unassembled WGS sequence"/>
</dbReference>
<dbReference type="InterPro" id="IPR047112">
    <property type="entry name" value="RecG/Mfd"/>
</dbReference>
<dbReference type="Gene3D" id="3.90.1150.50">
    <property type="entry name" value="Transcription-repair-coupling factor, D7 domain"/>
    <property type="match status" value="1"/>
</dbReference>
<keyword evidence="2 13" id="KW-0963">Cytoplasm</keyword>
<dbReference type="EMBL" id="MNTG01000025">
    <property type="protein sequence ID" value="OLA38059.1"/>
    <property type="molecule type" value="Genomic_DNA"/>
</dbReference>
<dbReference type="AlphaFoldDB" id="A0A1Q6R6S9"/>
<reference evidence="16 17" key="1">
    <citation type="journal article" date="2016" name="Nat. Biotechnol.">
        <title>Measurement of bacterial replication rates in microbial communities.</title>
        <authorList>
            <person name="Brown C.T."/>
            <person name="Olm M.R."/>
            <person name="Thomas B.C."/>
            <person name="Banfield J.F."/>
        </authorList>
    </citation>
    <scope>NUCLEOTIDE SEQUENCE [LARGE SCALE GENOMIC DNA]</scope>
    <source>
        <strain evidence="16">46_33</strain>
    </source>
</reference>
<evidence type="ECO:0000313" key="16">
    <source>
        <dbReference type="EMBL" id="OLA38059.1"/>
    </source>
</evidence>
<dbReference type="STRING" id="626940.BHW43_04210"/>
<dbReference type="RefSeq" id="WP_303679615.1">
    <property type="nucleotide sequence ID" value="NZ_MNTG01000025.1"/>
</dbReference>
<dbReference type="EC" id="3.6.4.-" evidence="13"/>
<evidence type="ECO:0000256" key="12">
    <source>
        <dbReference type="ARBA" id="ARBA00070128"/>
    </source>
</evidence>